<reference evidence="2 3" key="1">
    <citation type="journal article" date="2020" name="bioRxiv">
        <title>Sequence and annotation of 42 cannabis genomes reveals extensive copy number variation in cannabinoid synthesis and pathogen resistance genes.</title>
        <authorList>
            <person name="Mckernan K.J."/>
            <person name="Helbert Y."/>
            <person name="Kane L.T."/>
            <person name="Ebling H."/>
            <person name="Zhang L."/>
            <person name="Liu B."/>
            <person name="Eaton Z."/>
            <person name="Mclaughlin S."/>
            <person name="Kingan S."/>
            <person name="Baybayan P."/>
            <person name="Concepcion G."/>
            <person name="Jordan M."/>
            <person name="Riva A."/>
            <person name="Barbazuk W."/>
            <person name="Harkins T."/>
        </authorList>
    </citation>
    <scope>NUCLEOTIDE SEQUENCE [LARGE SCALE GENOMIC DNA]</scope>
    <source>
        <strain evidence="3">cv. Jamaican Lion 4</strain>
        <tissue evidence="2">Leaf</tissue>
    </source>
</reference>
<feature type="domain" description="Reverse transcriptase zinc-binding" evidence="1">
    <location>
        <begin position="83"/>
        <end position="155"/>
    </location>
</feature>
<dbReference type="PANTHER" id="PTHR33116">
    <property type="entry name" value="REVERSE TRANSCRIPTASE ZINC-BINDING DOMAIN-CONTAINING PROTEIN-RELATED-RELATED"/>
    <property type="match status" value="1"/>
</dbReference>
<name>A0A7J6HNW6_CANSA</name>
<gene>
    <name evidence="2" type="ORF">G4B88_028905</name>
</gene>
<dbReference type="PANTHER" id="PTHR33116:SF78">
    <property type="entry name" value="OS12G0587133 PROTEIN"/>
    <property type="match status" value="1"/>
</dbReference>
<dbReference type="Proteomes" id="UP000583929">
    <property type="component" value="Unassembled WGS sequence"/>
</dbReference>
<evidence type="ECO:0000313" key="2">
    <source>
        <dbReference type="EMBL" id="KAF4396591.1"/>
    </source>
</evidence>
<organism evidence="2 3">
    <name type="scientific">Cannabis sativa</name>
    <name type="common">Hemp</name>
    <name type="synonym">Marijuana</name>
    <dbReference type="NCBI Taxonomy" id="3483"/>
    <lineage>
        <taxon>Eukaryota</taxon>
        <taxon>Viridiplantae</taxon>
        <taxon>Streptophyta</taxon>
        <taxon>Embryophyta</taxon>
        <taxon>Tracheophyta</taxon>
        <taxon>Spermatophyta</taxon>
        <taxon>Magnoliopsida</taxon>
        <taxon>eudicotyledons</taxon>
        <taxon>Gunneridae</taxon>
        <taxon>Pentapetalae</taxon>
        <taxon>rosids</taxon>
        <taxon>fabids</taxon>
        <taxon>Rosales</taxon>
        <taxon>Cannabaceae</taxon>
        <taxon>Cannabis</taxon>
    </lineage>
</organism>
<protein>
    <recommendedName>
        <fullName evidence="1">Reverse transcriptase zinc-binding domain-containing protein</fullName>
    </recommendedName>
</protein>
<comment type="caution">
    <text evidence="2">The sequence shown here is derived from an EMBL/GenBank/DDBJ whole genome shotgun (WGS) entry which is preliminary data.</text>
</comment>
<dbReference type="EMBL" id="JAATIQ010000035">
    <property type="protein sequence ID" value="KAF4396591.1"/>
    <property type="molecule type" value="Genomic_DNA"/>
</dbReference>
<keyword evidence="3" id="KW-1185">Reference proteome</keyword>
<dbReference type="InterPro" id="IPR026960">
    <property type="entry name" value="RVT-Znf"/>
</dbReference>
<evidence type="ECO:0000313" key="3">
    <source>
        <dbReference type="Proteomes" id="UP000583929"/>
    </source>
</evidence>
<proteinExistence type="predicted"/>
<sequence length="262" mass="29997">MWFIYLFRLEQSRAQTNQIFKYTLRIIFVSIDIASKGVASSMIWIGVDVCHLNLQFIKHFVFPHGGGGPIGVKKHLGTIFSFSSSAQKIDYARNIWNRMIIPKHGFIGWQIVNNQLLTRDNLSRFMPISSPLCPVCCRENESHQHLFVTCCFTRNLVDEITKWFGHIDWPIDFSCWFSKAAVNLQGRITNAVILATLYMVWTNRNSCIFELSCKTASTLSREIKSCVKYRCLIGCNGGKGKLDNHIFNLVLMADFGLQLETN</sequence>
<dbReference type="AlphaFoldDB" id="A0A7J6HNW6"/>
<accession>A0A7J6HNW6</accession>
<evidence type="ECO:0000259" key="1">
    <source>
        <dbReference type="Pfam" id="PF13966"/>
    </source>
</evidence>
<dbReference type="Pfam" id="PF13966">
    <property type="entry name" value="zf-RVT"/>
    <property type="match status" value="1"/>
</dbReference>